<evidence type="ECO:0000313" key="2">
    <source>
        <dbReference type="EMBL" id="TCL63078.1"/>
    </source>
</evidence>
<dbReference type="EMBL" id="SLUP01000010">
    <property type="protein sequence ID" value="TCL63078.1"/>
    <property type="molecule type" value="Genomic_DNA"/>
</dbReference>
<reference evidence="2 3" key="1">
    <citation type="submission" date="2019-03" db="EMBL/GenBank/DDBJ databases">
        <title>Genomic Encyclopedia of Type Strains, Phase IV (KMG-IV): sequencing the most valuable type-strain genomes for metagenomic binning, comparative biology and taxonomic classification.</title>
        <authorList>
            <person name="Goeker M."/>
        </authorList>
    </citation>
    <scope>NUCLEOTIDE SEQUENCE [LARGE SCALE GENOMIC DNA]</scope>
    <source>
        <strain evidence="2 3">DSM 18792</strain>
    </source>
</reference>
<dbReference type="OrthoDB" id="5405846at2"/>
<protein>
    <recommendedName>
        <fullName evidence="4">Lipoprotein</fullName>
    </recommendedName>
</protein>
<sequence length="172" mass="19365">MKKIILLALLSFILSGCSQNLFNFTLISTKSVELEKLSSLKKASEKVTGEDKSRWIIIIPTRMVKIDQAITNTIDAIPGCLALMDGVVYSKFWLIPYIYGEQKYVVEATPLIDPSYSQVADTLSKYSRVILDKEGKIDLIEPISKAKYLDEKKKVVHNANKENKSYTQQSGI</sequence>
<gene>
    <name evidence="2" type="ORF">EV196_11030</name>
</gene>
<evidence type="ECO:0000256" key="1">
    <source>
        <dbReference type="SAM" id="SignalP"/>
    </source>
</evidence>
<proteinExistence type="predicted"/>
<keyword evidence="1" id="KW-0732">Signal</keyword>
<dbReference type="Proteomes" id="UP000295455">
    <property type="component" value="Unassembled WGS sequence"/>
</dbReference>
<name>A0A4R1RBF5_9FLAO</name>
<dbReference type="PROSITE" id="PS51257">
    <property type="entry name" value="PROKAR_LIPOPROTEIN"/>
    <property type="match status" value="1"/>
</dbReference>
<dbReference type="AlphaFoldDB" id="A0A4R1RBF5"/>
<accession>A0A4R1RBF5</accession>
<feature type="signal peptide" evidence="1">
    <location>
        <begin position="1"/>
        <end position="20"/>
    </location>
</feature>
<organism evidence="2 3">
    <name type="scientific">Mariniflexile fucanivorans</name>
    <dbReference type="NCBI Taxonomy" id="264023"/>
    <lineage>
        <taxon>Bacteria</taxon>
        <taxon>Pseudomonadati</taxon>
        <taxon>Bacteroidota</taxon>
        <taxon>Flavobacteriia</taxon>
        <taxon>Flavobacteriales</taxon>
        <taxon>Flavobacteriaceae</taxon>
        <taxon>Mariniflexile</taxon>
    </lineage>
</organism>
<feature type="chain" id="PRO_5020201564" description="Lipoprotein" evidence="1">
    <location>
        <begin position="21"/>
        <end position="172"/>
    </location>
</feature>
<evidence type="ECO:0008006" key="4">
    <source>
        <dbReference type="Google" id="ProtNLM"/>
    </source>
</evidence>
<dbReference type="RefSeq" id="WP_132219137.1">
    <property type="nucleotide sequence ID" value="NZ_OX156936.1"/>
</dbReference>
<comment type="caution">
    <text evidence="2">The sequence shown here is derived from an EMBL/GenBank/DDBJ whole genome shotgun (WGS) entry which is preliminary data.</text>
</comment>
<keyword evidence="3" id="KW-1185">Reference proteome</keyword>
<evidence type="ECO:0000313" key="3">
    <source>
        <dbReference type="Proteomes" id="UP000295455"/>
    </source>
</evidence>